<dbReference type="VEuPathDB" id="FungiDB:YALI1_C08242g"/>
<comment type="function">
    <text evidence="4">Required for multiple vacuole delivery pathways including the cytoplasm to vacuole transport (Cvt), autophagy, pexophagy and endocytosis.</text>
</comment>
<keyword evidence="4" id="KW-0926">Vacuole</keyword>
<evidence type="ECO:0000256" key="4">
    <source>
        <dbReference type="RuleBase" id="RU367048"/>
    </source>
</evidence>
<dbReference type="VEuPathDB" id="FungiDB:YALI0_C06347g"/>
<dbReference type="GO" id="GO:0000329">
    <property type="term" value="C:fungal-type vacuole membrane"/>
    <property type="evidence" value="ECO:0007669"/>
    <property type="project" value="TreeGrafter"/>
</dbReference>
<evidence type="ECO:0000256" key="5">
    <source>
        <dbReference type="SAM" id="MobiDB-lite"/>
    </source>
</evidence>
<dbReference type="Proteomes" id="UP000182444">
    <property type="component" value="Chromosome 1C"/>
</dbReference>
<feature type="domain" description="FUZ/MON1/HPS1 first Longin" evidence="6">
    <location>
        <begin position="159"/>
        <end position="283"/>
    </location>
</feature>
<dbReference type="eggNOG" id="KOG0997">
    <property type="taxonomic scope" value="Eukaryota"/>
</dbReference>
<dbReference type="PRINTS" id="PR01546">
    <property type="entry name" value="YEAST73DUF"/>
</dbReference>
<dbReference type="RefSeq" id="XP_501514.3">
    <property type="nucleotide sequence ID" value="XM_501514.3"/>
</dbReference>
<reference evidence="9 10" key="1">
    <citation type="journal article" date="2016" name="PLoS ONE">
        <title>Sequence Assembly of Yarrowia lipolytica Strain W29/CLIB89 Shows Transposable Element Diversity.</title>
        <authorList>
            <person name="Magnan C."/>
            <person name="Yu J."/>
            <person name="Chang I."/>
            <person name="Jahn E."/>
            <person name="Kanomata Y."/>
            <person name="Wu J."/>
            <person name="Zeller M."/>
            <person name="Oakes M."/>
            <person name="Baldi P."/>
            <person name="Sandmeyer S."/>
        </authorList>
    </citation>
    <scope>NUCLEOTIDE SEQUENCE [LARGE SCALE GENOMIC DNA]</scope>
    <source>
        <strain evidence="10">CLIB89(W29)</strain>
    </source>
</reference>
<keyword evidence="4" id="KW-0653">Protein transport</keyword>
<dbReference type="GO" id="GO:0006623">
    <property type="term" value="P:protein targeting to vacuole"/>
    <property type="evidence" value="ECO:0007669"/>
    <property type="project" value="UniProtKB-UniRule"/>
</dbReference>
<feature type="domain" description="FUZ/MON1/HPS1 second Longin" evidence="7">
    <location>
        <begin position="323"/>
        <end position="418"/>
    </location>
</feature>
<evidence type="ECO:0000313" key="9">
    <source>
        <dbReference type="EMBL" id="AOW02424.1"/>
    </source>
</evidence>
<protein>
    <recommendedName>
        <fullName evidence="3 4">Vacuolar fusion protein MON1</fullName>
    </recommendedName>
</protein>
<keyword evidence="4" id="KW-0072">Autophagy</keyword>
<dbReference type="GO" id="GO:0032585">
    <property type="term" value="C:multivesicular body membrane"/>
    <property type="evidence" value="ECO:0007669"/>
    <property type="project" value="UniProtKB-SubCell"/>
</dbReference>
<dbReference type="GO" id="GO:0035658">
    <property type="term" value="C:Mon1-Ccz1 complex"/>
    <property type="evidence" value="ECO:0007669"/>
    <property type="project" value="TreeGrafter"/>
</dbReference>
<evidence type="ECO:0000256" key="1">
    <source>
        <dbReference type="ARBA" id="ARBA00004380"/>
    </source>
</evidence>
<keyword evidence="4" id="KW-0967">Endosome</keyword>
<name>A0A1D8N9W5_YARLL</name>
<evidence type="ECO:0000256" key="3">
    <source>
        <dbReference type="ARBA" id="ARBA00018132"/>
    </source>
</evidence>
<evidence type="ECO:0000259" key="7">
    <source>
        <dbReference type="Pfam" id="PF19037"/>
    </source>
</evidence>
<dbReference type="PANTHER" id="PTHR13027:SF7">
    <property type="entry name" value="VACUOLAR FUSION PROTEIN MON1 HOMOLOG"/>
    <property type="match status" value="1"/>
</dbReference>
<evidence type="ECO:0000313" key="10">
    <source>
        <dbReference type="Proteomes" id="UP000182444"/>
    </source>
</evidence>
<dbReference type="InterPro" id="IPR043972">
    <property type="entry name" value="FUZ/MON1/HPS1_longin_1"/>
</dbReference>
<sequence length="564" mass="62758">MHHASAPHVITPLSFISQKHTMEDGAKDDYIKDIYRHASPNADTDSFLGSPTVAIDSTLSTSNSLSNLNLDTNDSSSSPPAHNDDVPDIAEVLQEMLATTELPSSTTDLDYEPELDLVGGHRRNLGQLNDYGSPRADSFVSLDPPSIGTEVEQFLSKKKQFFILSSAGKPIYTLHGSDDVILGYLGVLQTVVSAYQADESGDNLMSFRAGKTLVVVAVEGPLILAAVSKIGESESQLRAQLDVLYTQILSTLTKNQIHRIYANQSNFDLRNLLQGTDVYLDALTREIVNGSPSILLGALEPLILRKSIREEIDGVLLSCRTPSLLYGLIVSDSKLANVIRPKKHSLHPPDLILLFSMLFNTTSFRDGEHWVPICLPKFNSTGFLYAYIHFFSKSSALIQISADKNAFFELREAKQQILSQMEDKGLIKALERAEERGRFKPVDVAVPMVRHFLYKSRAHVQYVMPSYETHYYEPHMQRGLLTFYHQLHAQVNSDSSRGSNNGWRFMHLVRNSCIGFAWITPSFELYCVSGPNVSRATLAASIHSIAKWVSQHRERLFVIGGAVF</sequence>
<dbReference type="GO" id="GO:0016192">
    <property type="term" value="P:vesicle-mediated transport"/>
    <property type="evidence" value="ECO:0007669"/>
    <property type="project" value="InterPro"/>
</dbReference>
<dbReference type="Pfam" id="PF19037">
    <property type="entry name" value="Fuz_longin_2"/>
    <property type="match status" value="1"/>
</dbReference>
<dbReference type="GeneID" id="2909308"/>
<dbReference type="InterPro" id="IPR043970">
    <property type="entry name" value="FUZ/MON1/HPS1_longin_3"/>
</dbReference>
<dbReference type="PANTHER" id="PTHR13027">
    <property type="entry name" value="SAND PROTEIN-RELATED"/>
    <property type="match status" value="1"/>
</dbReference>
<dbReference type="InterPro" id="IPR004353">
    <property type="entry name" value="Mon1"/>
</dbReference>
<dbReference type="KEGG" id="yli:2909308"/>
<keyword evidence="4" id="KW-0813">Transport</keyword>
<feature type="domain" description="FUZ/MON1/HPS1 third Longin" evidence="8">
    <location>
        <begin position="448"/>
        <end position="552"/>
    </location>
</feature>
<comment type="similarity">
    <text evidence="2 4">Belongs to the MON1/SAND family.</text>
</comment>
<evidence type="ECO:0000259" key="8">
    <source>
        <dbReference type="Pfam" id="PF19038"/>
    </source>
</evidence>
<accession>A0A1D8N9W5</accession>
<keyword evidence="4" id="KW-0472">Membrane</keyword>
<gene>
    <name evidence="9" type="ORF">YALI1_C08242g</name>
</gene>
<comment type="subcellular location">
    <subcellularLocation>
        <location evidence="4">Endosome</location>
        <location evidence="4">Multivesicular body membrane</location>
        <topology evidence="4">Peripheral membrane protein</topology>
    </subcellularLocation>
    <subcellularLocation>
        <location evidence="1 4">Prevacuolar compartment membrane</location>
        <topology evidence="1 4">Peripheral membrane protein</topology>
    </subcellularLocation>
    <subcellularLocation>
        <location evidence="4">Vacuole membrane</location>
        <topology evidence="4">Peripheral membrane protein</topology>
    </subcellularLocation>
</comment>
<evidence type="ECO:0000256" key="2">
    <source>
        <dbReference type="ARBA" id="ARBA00008968"/>
    </source>
</evidence>
<dbReference type="EMBL" id="CP017555">
    <property type="protein sequence ID" value="AOW02424.1"/>
    <property type="molecule type" value="Genomic_DNA"/>
</dbReference>
<proteinExistence type="inferred from homology"/>
<dbReference type="GO" id="GO:0006914">
    <property type="term" value="P:autophagy"/>
    <property type="evidence" value="ECO:0007669"/>
    <property type="project" value="UniProtKB-UniRule"/>
</dbReference>
<evidence type="ECO:0000259" key="6">
    <source>
        <dbReference type="Pfam" id="PF19036"/>
    </source>
</evidence>
<feature type="region of interest" description="Disordered" evidence="5">
    <location>
        <begin position="63"/>
        <end position="86"/>
    </location>
</feature>
<dbReference type="InterPro" id="IPR043971">
    <property type="entry name" value="FUZ/MON1/HPS1_longin_2"/>
</dbReference>
<organism evidence="9 10">
    <name type="scientific">Yarrowia lipolytica</name>
    <name type="common">Candida lipolytica</name>
    <dbReference type="NCBI Taxonomy" id="4952"/>
    <lineage>
        <taxon>Eukaryota</taxon>
        <taxon>Fungi</taxon>
        <taxon>Dikarya</taxon>
        <taxon>Ascomycota</taxon>
        <taxon>Saccharomycotina</taxon>
        <taxon>Dipodascomycetes</taxon>
        <taxon>Dipodascales</taxon>
        <taxon>Dipodascales incertae sedis</taxon>
        <taxon>Yarrowia</taxon>
    </lineage>
</organism>
<dbReference type="Pfam" id="PF19036">
    <property type="entry name" value="Fuz_longin_1"/>
    <property type="match status" value="1"/>
</dbReference>
<dbReference type="AlphaFoldDB" id="A0A1D8N9W5"/>
<feature type="compositionally biased region" description="Low complexity" evidence="5">
    <location>
        <begin position="63"/>
        <end position="78"/>
    </location>
</feature>
<dbReference type="Pfam" id="PF19038">
    <property type="entry name" value="Fuz_longin_3"/>
    <property type="match status" value="1"/>
</dbReference>